<sequence length="79" mass="9678">MRLLRIVFFIILLLLYEKIWRPIICKKNIHMHINNFGGQVDNIERLTQRDEIYNVYYTVNGKLNNSIVKFNLFYKSKWN</sequence>
<reference evidence="1" key="1">
    <citation type="submission" date="2019-04" db="EMBL/GenBank/DDBJ databases">
        <title>Genome sequencing of Clostridium botulinum Groups I-IV and Clostridium butyricum.</title>
        <authorList>
            <person name="Brunt J."/>
            <person name="Van Vliet A.H.M."/>
            <person name="Stringer S.C."/>
            <person name="Carter A.T."/>
            <person name="Peck M.W."/>
        </authorList>
    </citation>
    <scope>NUCLEOTIDE SEQUENCE</scope>
    <source>
        <strain evidence="1">Eklund 2B</strain>
    </source>
</reference>
<accession>A0A6G4IIM0</accession>
<protein>
    <submittedName>
        <fullName evidence="1">Uncharacterized protein</fullName>
    </submittedName>
</protein>
<organism evidence="1">
    <name type="scientific">Clostridium botulinum</name>
    <dbReference type="NCBI Taxonomy" id="1491"/>
    <lineage>
        <taxon>Bacteria</taxon>
        <taxon>Bacillati</taxon>
        <taxon>Bacillota</taxon>
        <taxon>Clostridia</taxon>
        <taxon>Eubacteriales</taxon>
        <taxon>Clostridiaceae</taxon>
        <taxon>Clostridium</taxon>
    </lineage>
</organism>
<name>A0A6G4IIM0_CLOBO</name>
<dbReference type="AlphaFoldDB" id="A0A6G4IIM0"/>
<proteinExistence type="predicted"/>
<dbReference type="EMBL" id="SXGO01000001">
    <property type="protein sequence ID" value="NFV56627.1"/>
    <property type="molecule type" value="Genomic_DNA"/>
</dbReference>
<gene>
    <name evidence="1" type="ORF">FDJ75_03830</name>
</gene>
<comment type="caution">
    <text evidence="1">The sequence shown here is derived from an EMBL/GenBank/DDBJ whole genome shotgun (WGS) entry which is preliminary data.</text>
</comment>
<evidence type="ECO:0000313" key="1">
    <source>
        <dbReference type="EMBL" id="NFV56627.1"/>
    </source>
</evidence>